<feature type="compositionally biased region" description="Basic and acidic residues" evidence="1">
    <location>
        <begin position="245"/>
        <end position="256"/>
    </location>
</feature>
<keyword evidence="3" id="KW-1185">Reference proteome</keyword>
<evidence type="ECO:0000256" key="1">
    <source>
        <dbReference type="SAM" id="MobiDB-lite"/>
    </source>
</evidence>
<gene>
    <name evidence="2" type="primary">RvY_16145-1</name>
    <name evidence="2" type="synonym">RvY_16145.1</name>
    <name evidence="2" type="ORF">RvY_16145</name>
</gene>
<protein>
    <submittedName>
        <fullName evidence="2">Uncharacterized protein</fullName>
    </submittedName>
</protein>
<dbReference type="Proteomes" id="UP000186922">
    <property type="component" value="Unassembled WGS sequence"/>
</dbReference>
<dbReference type="EMBL" id="BDGG01000013">
    <property type="protein sequence ID" value="GAV06113.1"/>
    <property type="molecule type" value="Genomic_DNA"/>
</dbReference>
<feature type="region of interest" description="Disordered" evidence="1">
    <location>
        <begin position="178"/>
        <end position="266"/>
    </location>
</feature>
<evidence type="ECO:0000313" key="2">
    <source>
        <dbReference type="EMBL" id="GAV06113.1"/>
    </source>
</evidence>
<feature type="compositionally biased region" description="Low complexity" evidence="1">
    <location>
        <begin position="213"/>
        <end position="227"/>
    </location>
</feature>
<sequence>MFMTGDIRLRNRLFKIVTEHIKLPNVPIPHFFCAGGSRYEDTGPHRPWFTQFAQPHSPESAHYVYLSDPCFFDDFAGVVIPEFLPIDQFRLKERLPHTPQEEEFYSRLQPIPGSPGFHPNFSRTKGASVVPGNDSASQNRDGALTDRACNNPNSTKNPRDKMDAYKDLGEEMHIQAMANQPTTSKASPSPRKRRPDDDPTSHQSKQPKHDSSDTSTSSPDSSAVDSSICPKPRNRKRNNNKNFRQRNDRSSADRTDPVPPLVQQPKILAPNVQAPIHPDWENRVIACLVDRWFVFSLKDMQSYVNLNPTLRFWYMDKYLKLKPTTGRMEGLRSHMSALDKDGLDVPRFFKEGDDVVIKVFTAENSHFVLMSGHYMKPVEKNAIDKHISGKCEGATSLGFSKCICFKGPESKIAKTYDPQAEARSLSPSKPREITFPNLPFPGPERPVPEHPNRKTIIAFNSLLEGLPDWVKLAADKLNLNWEDIPTKEYSVLMKLPTCKGTMGKPHRRTLTKNSQSGIYTRLPLFYTLPEDPTTVRKAVIWVNQQAALVVMADHYLKLVPVEILEYFHTPERCEGAVQGDLAKCRCFEGEAYVLKYGKLFKI</sequence>
<evidence type="ECO:0000313" key="3">
    <source>
        <dbReference type="Proteomes" id="UP000186922"/>
    </source>
</evidence>
<reference evidence="2 3" key="1">
    <citation type="journal article" date="2016" name="Nat. Commun.">
        <title>Extremotolerant tardigrade genome and improved radiotolerance of human cultured cells by tardigrade-unique protein.</title>
        <authorList>
            <person name="Hashimoto T."/>
            <person name="Horikawa D.D."/>
            <person name="Saito Y."/>
            <person name="Kuwahara H."/>
            <person name="Kozuka-Hata H."/>
            <person name="Shin-I T."/>
            <person name="Minakuchi Y."/>
            <person name="Ohishi K."/>
            <person name="Motoyama A."/>
            <person name="Aizu T."/>
            <person name="Enomoto A."/>
            <person name="Kondo K."/>
            <person name="Tanaka S."/>
            <person name="Hara Y."/>
            <person name="Koshikawa S."/>
            <person name="Sagara H."/>
            <person name="Miura T."/>
            <person name="Yokobori S."/>
            <person name="Miyagawa K."/>
            <person name="Suzuki Y."/>
            <person name="Kubo T."/>
            <person name="Oyama M."/>
            <person name="Kohara Y."/>
            <person name="Fujiyama A."/>
            <person name="Arakawa K."/>
            <person name="Katayama T."/>
            <person name="Toyoda A."/>
            <person name="Kunieda T."/>
        </authorList>
    </citation>
    <scope>NUCLEOTIDE SEQUENCE [LARGE SCALE GENOMIC DNA]</scope>
    <source>
        <strain evidence="2 3">YOKOZUNA-1</strain>
    </source>
</reference>
<organism evidence="2 3">
    <name type="scientific">Ramazzottius varieornatus</name>
    <name type="common">Water bear</name>
    <name type="synonym">Tardigrade</name>
    <dbReference type="NCBI Taxonomy" id="947166"/>
    <lineage>
        <taxon>Eukaryota</taxon>
        <taxon>Metazoa</taxon>
        <taxon>Ecdysozoa</taxon>
        <taxon>Tardigrada</taxon>
        <taxon>Eutardigrada</taxon>
        <taxon>Parachela</taxon>
        <taxon>Hypsibioidea</taxon>
        <taxon>Ramazzottiidae</taxon>
        <taxon>Ramazzottius</taxon>
    </lineage>
</organism>
<accession>A0A1D1W0E7</accession>
<proteinExistence type="predicted"/>
<feature type="region of interest" description="Disordered" evidence="1">
    <location>
        <begin position="113"/>
        <end position="162"/>
    </location>
</feature>
<dbReference type="AlphaFoldDB" id="A0A1D1W0E7"/>
<comment type="caution">
    <text evidence="2">The sequence shown here is derived from an EMBL/GenBank/DDBJ whole genome shotgun (WGS) entry which is preliminary data.</text>
</comment>
<name>A0A1D1W0E7_RAMVA</name>